<dbReference type="InterPro" id="IPR036291">
    <property type="entry name" value="NAD(P)-bd_dom_sf"/>
</dbReference>
<protein>
    <recommendedName>
        <fullName evidence="6">Retinol dehydrogenase 12</fullName>
    </recommendedName>
</protein>
<name>A0AA43QWH9_9LECA</name>
<comment type="caution">
    <text evidence="4">The sequence shown here is derived from an EMBL/GenBank/DDBJ whole genome shotgun (WGS) entry which is preliminary data.</text>
</comment>
<organism evidence="4 5">
    <name type="scientific">Ramalina farinacea</name>
    <dbReference type="NCBI Taxonomy" id="258253"/>
    <lineage>
        <taxon>Eukaryota</taxon>
        <taxon>Fungi</taxon>
        <taxon>Dikarya</taxon>
        <taxon>Ascomycota</taxon>
        <taxon>Pezizomycotina</taxon>
        <taxon>Lecanoromycetes</taxon>
        <taxon>OSLEUM clade</taxon>
        <taxon>Lecanoromycetidae</taxon>
        <taxon>Lecanorales</taxon>
        <taxon>Lecanorineae</taxon>
        <taxon>Ramalinaceae</taxon>
        <taxon>Ramalina</taxon>
    </lineage>
</organism>
<evidence type="ECO:0000256" key="3">
    <source>
        <dbReference type="SAM" id="MobiDB-lite"/>
    </source>
</evidence>
<dbReference type="PRINTS" id="PR00081">
    <property type="entry name" value="GDHRDH"/>
</dbReference>
<accession>A0AA43QWH9</accession>
<evidence type="ECO:0000313" key="5">
    <source>
        <dbReference type="Proteomes" id="UP001161017"/>
    </source>
</evidence>
<keyword evidence="2" id="KW-0560">Oxidoreductase</keyword>
<dbReference type="EMBL" id="JAPUFD010000021">
    <property type="protein sequence ID" value="MDI1492889.1"/>
    <property type="molecule type" value="Genomic_DNA"/>
</dbReference>
<evidence type="ECO:0000256" key="2">
    <source>
        <dbReference type="ARBA" id="ARBA00023002"/>
    </source>
</evidence>
<dbReference type="Pfam" id="PF00106">
    <property type="entry name" value="adh_short"/>
    <property type="match status" value="1"/>
</dbReference>
<evidence type="ECO:0000256" key="1">
    <source>
        <dbReference type="ARBA" id="ARBA00006484"/>
    </source>
</evidence>
<dbReference type="GO" id="GO:0016491">
    <property type="term" value="F:oxidoreductase activity"/>
    <property type="evidence" value="ECO:0007669"/>
    <property type="project" value="UniProtKB-KW"/>
</dbReference>
<evidence type="ECO:0000313" key="4">
    <source>
        <dbReference type="EMBL" id="MDI1492889.1"/>
    </source>
</evidence>
<comment type="similarity">
    <text evidence="1">Belongs to the short-chain dehydrogenases/reductases (SDR) family.</text>
</comment>
<dbReference type="SUPFAM" id="SSF51735">
    <property type="entry name" value="NAD(P)-binding Rossmann-fold domains"/>
    <property type="match status" value="1"/>
</dbReference>
<dbReference type="Proteomes" id="UP001161017">
    <property type="component" value="Unassembled WGS sequence"/>
</dbReference>
<evidence type="ECO:0008006" key="6">
    <source>
        <dbReference type="Google" id="ProtNLM"/>
    </source>
</evidence>
<dbReference type="InterPro" id="IPR002347">
    <property type="entry name" value="SDR_fam"/>
</dbReference>
<feature type="region of interest" description="Disordered" evidence="3">
    <location>
        <begin position="1"/>
        <end position="31"/>
    </location>
</feature>
<dbReference type="AlphaFoldDB" id="A0AA43QWH9"/>
<feature type="compositionally biased region" description="Basic and acidic residues" evidence="3">
    <location>
        <begin position="16"/>
        <end position="26"/>
    </location>
</feature>
<reference evidence="4" key="1">
    <citation type="journal article" date="2023" name="Genome Biol. Evol.">
        <title>First Whole Genome Sequence and Flow Cytometry Genome Size Data for the Lichen-Forming Fungus Ramalina farinacea (Ascomycota).</title>
        <authorList>
            <person name="Llewellyn T."/>
            <person name="Mian S."/>
            <person name="Hill R."/>
            <person name="Leitch I.J."/>
            <person name="Gaya E."/>
        </authorList>
    </citation>
    <scope>NUCLEOTIDE SEQUENCE</scope>
    <source>
        <strain evidence="4">LIQ254RAFAR</strain>
    </source>
</reference>
<sequence>MDAVKQSVAQNMGVKGAHEQVPKDQQFDLQDTPDLTGKVAVITGGSEGIGYGASHTMLAHGLSKLFVISYRKEVMDDALSAIKDDLSASTSSKVTWLQCDISNWKQVKETADKIAQSTDRIDILINNAARGIMTYQLTDYNVDRHMAMNHMAHVILTSHLLPILKKTASEGNTVRISNQASNAHQGTPSDTKFASLDELNRDLGANGQYGRSKLANILYSRYLNKHLTSAHPNILVNATHPGFVDTKMSSEDIHEPFPIAGYAMSKGMAPLKKDILQGCVSTVFAATKTEKSGQYICPPAVPESGNAMAQDEELGEQLMKLTREVVAEKTYQDSVAKGCPFTDY</sequence>
<keyword evidence="5" id="KW-1185">Reference proteome</keyword>
<dbReference type="PANTHER" id="PTHR24320:SF33">
    <property type="entry name" value="OXIDOREDUCTASE BLI-4, MITOCHONDRIAL-RELATED"/>
    <property type="match status" value="1"/>
</dbReference>
<dbReference type="Gene3D" id="3.40.50.720">
    <property type="entry name" value="NAD(P)-binding Rossmann-like Domain"/>
    <property type="match status" value="1"/>
</dbReference>
<dbReference type="PANTHER" id="PTHR24320">
    <property type="entry name" value="RETINOL DEHYDROGENASE"/>
    <property type="match status" value="1"/>
</dbReference>
<gene>
    <name evidence="4" type="ORF">OHK93_004672</name>
</gene>
<proteinExistence type="inferred from homology"/>